<dbReference type="GO" id="GO:0008270">
    <property type="term" value="F:zinc ion binding"/>
    <property type="evidence" value="ECO:0007669"/>
    <property type="project" value="UniProtKB-KW"/>
</dbReference>
<dbReference type="Pfam" id="PF04434">
    <property type="entry name" value="SWIM"/>
    <property type="match status" value="1"/>
</dbReference>
<dbReference type="SUPFAM" id="SSF57756">
    <property type="entry name" value="Retrovirus zinc finger-like domains"/>
    <property type="match status" value="1"/>
</dbReference>
<keyword evidence="1" id="KW-0862">Zinc</keyword>
<evidence type="ECO:0000313" key="5">
    <source>
        <dbReference type="Proteomes" id="UP000077755"/>
    </source>
</evidence>
<proteinExistence type="predicted"/>
<dbReference type="Proteomes" id="UP000077755">
    <property type="component" value="Chromosome 6"/>
</dbReference>
<name>A0AAF0XEB1_DAUCS</name>
<feature type="compositionally biased region" description="Polar residues" evidence="2">
    <location>
        <begin position="185"/>
        <end position="197"/>
    </location>
</feature>
<dbReference type="PROSITE" id="PS50966">
    <property type="entry name" value="ZF_SWIM"/>
    <property type="match status" value="1"/>
</dbReference>
<accession>A0AAF0XEB1</accession>
<keyword evidence="1" id="KW-0863">Zinc-finger</keyword>
<feature type="domain" description="SWIM-type" evidence="3">
    <location>
        <begin position="88"/>
        <end position="122"/>
    </location>
</feature>
<dbReference type="InterPro" id="IPR007527">
    <property type="entry name" value="Znf_SWIM"/>
</dbReference>
<organism evidence="4 5">
    <name type="scientific">Daucus carota subsp. sativus</name>
    <name type="common">Carrot</name>
    <dbReference type="NCBI Taxonomy" id="79200"/>
    <lineage>
        <taxon>Eukaryota</taxon>
        <taxon>Viridiplantae</taxon>
        <taxon>Streptophyta</taxon>
        <taxon>Embryophyta</taxon>
        <taxon>Tracheophyta</taxon>
        <taxon>Spermatophyta</taxon>
        <taxon>Magnoliopsida</taxon>
        <taxon>eudicotyledons</taxon>
        <taxon>Gunneridae</taxon>
        <taxon>Pentapetalae</taxon>
        <taxon>asterids</taxon>
        <taxon>campanulids</taxon>
        <taxon>Apiales</taxon>
        <taxon>Apiaceae</taxon>
        <taxon>Apioideae</taxon>
        <taxon>Scandiceae</taxon>
        <taxon>Daucinae</taxon>
        <taxon>Daucus</taxon>
        <taxon>Daucus sect. Daucus</taxon>
    </lineage>
</organism>
<feature type="region of interest" description="Disordered" evidence="2">
    <location>
        <begin position="239"/>
        <end position="259"/>
    </location>
</feature>
<dbReference type="InterPro" id="IPR036875">
    <property type="entry name" value="Znf_CCHC_sf"/>
</dbReference>
<reference evidence="4" key="1">
    <citation type="journal article" date="2016" name="Nat. Genet.">
        <title>A high-quality carrot genome assembly provides new insights into carotenoid accumulation and asterid genome evolution.</title>
        <authorList>
            <person name="Iorizzo M."/>
            <person name="Ellison S."/>
            <person name="Senalik D."/>
            <person name="Zeng P."/>
            <person name="Satapoomin P."/>
            <person name="Huang J."/>
            <person name="Bowman M."/>
            <person name="Iovene M."/>
            <person name="Sanseverino W."/>
            <person name="Cavagnaro P."/>
            <person name="Yildiz M."/>
            <person name="Macko-Podgorni A."/>
            <person name="Moranska E."/>
            <person name="Grzebelus E."/>
            <person name="Grzebelus D."/>
            <person name="Ashrafi H."/>
            <person name="Zheng Z."/>
            <person name="Cheng S."/>
            <person name="Spooner D."/>
            <person name="Van Deynze A."/>
            <person name="Simon P."/>
        </authorList>
    </citation>
    <scope>NUCLEOTIDE SEQUENCE</scope>
    <source>
        <tissue evidence="4">Leaf</tissue>
    </source>
</reference>
<evidence type="ECO:0000256" key="2">
    <source>
        <dbReference type="SAM" id="MobiDB-lite"/>
    </source>
</evidence>
<evidence type="ECO:0000259" key="3">
    <source>
        <dbReference type="PROSITE" id="PS50966"/>
    </source>
</evidence>
<keyword evidence="5" id="KW-1185">Reference proteome</keyword>
<dbReference type="GO" id="GO:0003676">
    <property type="term" value="F:nucleic acid binding"/>
    <property type="evidence" value="ECO:0007669"/>
    <property type="project" value="InterPro"/>
</dbReference>
<reference evidence="4" key="2">
    <citation type="submission" date="2022-03" db="EMBL/GenBank/DDBJ databases">
        <title>Draft title - Genomic analysis of global carrot germplasm unveils the trajectory of domestication and the origin of high carotenoid orange carrot.</title>
        <authorList>
            <person name="Iorizzo M."/>
            <person name="Ellison S."/>
            <person name="Senalik D."/>
            <person name="Macko-Podgorni A."/>
            <person name="Grzebelus D."/>
            <person name="Bostan H."/>
            <person name="Rolling W."/>
            <person name="Curaba J."/>
            <person name="Simon P."/>
        </authorList>
    </citation>
    <scope>NUCLEOTIDE SEQUENCE</scope>
    <source>
        <tissue evidence="4">Leaf</tissue>
    </source>
</reference>
<evidence type="ECO:0000313" key="4">
    <source>
        <dbReference type="EMBL" id="WOH05447.1"/>
    </source>
</evidence>
<keyword evidence="1" id="KW-0479">Metal-binding</keyword>
<gene>
    <name evidence="4" type="ORF">DCAR_0624863</name>
</gene>
<dbReference type="AlphaFoldDB" id="A0AAF0XEB1"/>
<dbReference type="PANTHER" id="PTHR31973:SF187">
    <property type="entry name" value="MUTATOR TRANSPOSASE MUDRA PROTEIN"/>
    <property type="match status" value="1"/>
</dbReference>
<sequence length="259" mass="29860">MFVNNNCEVFNNAINKFRGMGIVTMFIGIQNTCMERICKRLTKMDKRDTIFCTKPLKKLHKSMELAANARPTWNGGHKFLVTMSDGGHQIVVDLQNRSCACKKWQLTGIPCFHSCSCIFFLKENPLDYMHECHKKEYYLRVYGHILEPLNGEEFWEETFETPILPPKTRTAPGRPKKKRDKKSDIVQTRENNPSMLKRTGTSLKCSYCSEWGHNARTCQTKSSSRQCLGVEPIPGQKYTSLKNLQDAGKKKQKELLKKN</sequence>
<feature type="region of interest" description="Disordered" evidence="2">
    <location>
        <begin position="165"/>
        <end position="197"/>
    </location>
</feature>
<evidence type="ECO:0000256" key="1">
    <source>
        <dbReference type="PROSITE-ProRule" id="PRU00325"/>
    </source>
</evidence>
<dbReference type="PANTHER" id="PTHR31973">
    <property type="entry name" value="POLYPROTEIN, PUTATIVE-RELATED"/>
    <property type="match status" value="1"/>
</dbReference>
<protein>
    <recommendedName>
        <fullName evidence="3">SWIM-type domain-containing protein</fullName>
    </recommendedName>
</protein>
<dbReference type="EMBL" id="CP093348">
    <property type="protein sequence ID" value="WOH05447.1"/>
    <property type="molecule type" value="Genomic_DNA"/>
</dbReference>
<feature type="compositionally biased region" description="Basic and acidic residues" evidence="2">
    <location>
        <begin position="247"/>
        <end position="259"/>
    </location>
</feature>